<feature type="compositionally biased region" description="Gly residues" evidence="1">
    <location>
        <begin position="1178"/>
        <end position="1188"/>
    </location>
</feature>
<feature type="compositionally biased region" description="Polar residues" evidence="1">
    <location>
        <begin position="727"/>
        <end position="737"/>
    </location>
</feature>
<feature type="compositionally biased region" description="Polar residues" evidence="1">
    <location>
        <begin position="603"/>
        <end position="613"/>
    </location>
</feature>
<protein>
    <submittedName>
        <fullName evidence="2">Uncharacterized protein</fullName>
    </submittedName>
</protein>
<feature type="region of interest" description="Disordered" evidence="1">
    <location>
        <begin position="603"/>
        <end position="1047"/>
    </location>
</feature>
<feature type="region of interest" description="Disordered" evidence="1">
    <location>
        <begin position="1084"/>
        <end position="1339"/>
    </location>
</feature>
<feature type="compositionally biased region" description="Basic residues" evidence="1">
    <location>
        <begin position="361"/>
        <end position="371"/>
    </location>
</feature>
<feature type="region of interest" description="Disordered" evidence="1">
    <location>
        <begin position="189"/>
        <end position="211"/>
    </location>
</feature>
<feature type="compositionally biased region" description="Basic and acidic residues" evidence="1">
    <location>
        <begin position="238"/>
        <end position="259"/>
    </location>
</feature>
<gene>
    <name evidence="2" type="ORF">WG66_9060</name>
</gene>
<reference evidence="2 3" key="1">
    <citation type="submission" date="2015-12" db="EMBL/GenBank/DDBJ databases">
        <title>Draft genome sequence of Moniliophthora roreri, the causal agent of frosty pod rot of cacao.</title>
        <authorList>
            <person name="Aime M.C."/>
            <person name="Diaz-Valderrama J.R."/>
            <person name="Kijpornyongpan T."/>
            <person name="Phillips-Mora W."/>
        </authorList>
    </citation>
    <scope>NUCLEOTIDE SEQUENCE [LARGE SCALE GENOMIC DNA]</scope>
    <source>
        <strain evidence="2 3">MCA 2952</strain>
    </source>
</reference>
<feature type="compositionally biased region" description="Acidic residues" evidence="1">
    <location>
        <begin position="388"/>
        <end position="400"/>
    </location>
</feature>
<proteinExistence type="predicted"/>
<feature type="compositionally biased region" description="Low complexity" evidence="1">
    <location>
        <begin position="959"/>
        <end position="984"/>
    </location>
</feature>
<dbReference type="eggNOG" id="ENOG502S8VV">
    <property type="taxonomic scope" value="Eukaryota"/>
</dbReference>
<feature type="compositionally biased region" description="Low complexity" evidence="1">
    <location>
        <begin position="1268"/>
        <end position="1326"/>
    </location>
</feature>
<feature type="compositionally biased region" description="Low complexity" evidence="1">
    <location>
        <begin position="1189"/>
        <end position="1218"/>
    </location>
</feature>
<feature type="region of interest" description="Disordered" evidence="1">
    <location>
        <begin position="519"/>
        <end position="573"/>
    </location>
</feature>
<feature type="compositionally biased region" description="Polar residues" evidence="1">
    <location>
        <begin position="1136"/>
        <end position="1147"/>
    </location>
</feature>
<sequence length="1339" mass="140223">MSLRLIVTRADFVVFVPTFRIKGWQTSTRTFWGLKLCPLDPKEQAPVFYIVLVRLWDLFWRWREKEYKLSMRRKYGIPDNDHRPFNVAYAAAQLAREEQDKKKARRRHVEQPASASSSLEQRNALPEQVRHRPVAQHASSSRSSAMLPGQYNPMSMDSIPSVPSTTYSHLSPNSNRVTFADGYNTSASPLDTHTELTPLSPAVSSSSRRISDRKSLGILKSSNNINYINDDRRKRAFGGEEYDHSGDEEIGPKKTRVEGDELIDGGEEPEWENAYPNGRMSISRGPKRGYEDDARQRGKRQRKVSNEDIGMDVDEERDDVGELIHLQSSRGKKRDRAEAGSSFGGDDDENIEQDVEDYGQKSRHRKRRNKRRSDANSSLRGRKRDRDLEEENGDSSDTTDDSLGTSSRRSSKKKRGKKSQRGEEEKGSDVSMDDSQPVRSAVKGRKIGEEWTSNGVTYKIGPNGQRLRETLLKKAKQRFIMPEDSVHPDRSAVHDVYVEAWLTDEEYQTAAAQGILYQSSRDSQTTSPAETPASTPPPTKGKHLLWESTTAHPSTPQPANPFETSPRKVLGTNGVATNGRLITASGQSASPFPKNGRIASSFRSSVTVDTNSAPPSPGLADSTNSLNSPRLGRYRQYSKWEKQDLEAKAMMRMREANNKKKEEEERLEKERKEKEARAREPALTVPTISLTKPPEDQAKEKEAPKSTFPSFSLVGATSSAIAAPKSSFGTTPTPASNTDDKAKTAAPASSTSTPSFSLSSAPSSAPAAPTSSPTKSPFSFGPPAPPTTISAPTPAPVTAALTPSLSFSFPKPPSAAPVSTPSEAAKPSIGLGFPSSAPSQPSSTTTTTNTSTTTPKFSFGIPPKPGTNAGAEQNKDSAGDSSLLSRMSPADSSSKPQVQPLQSSGTTAPTGVTTASVFSFAKPTPAPAATSASSSNVDQAQKQEVAAAPAPLKFSFAKPTAAPGPSTSTPASTTPAPAPSSSATEPKPQGAFAFKPAESTATTAAAPTTGTSPLKFGFAAPAATASSTGTDAPRPAFGPFGGNTSNGNAFVGNTSVASAFGAPSTPAASSTGAAPIFGAFGGANTFKDREEGNAKPATNEQPKSAFGGGGFSTPSPFGVTAASGSNIFGSKPPATDISSKETSTAAQPPSIFGGASGTSSGAFGFGSKPQDSSAKPAFGGGAFGGGTTTPGASTSTPSGFSGFGGSTTSTGASSIFGAKPADSERPKLSFGAAPAASNGSLTSGGNEAPKSTFSFGSSSTTPAAETKPFSFGTPSSTSSAPAAGGSFSFGSGAQPSPFGGATFGSTAFGSNTNNAATGNGATSAFSFSRTNTADSQQSK</sequence>
<name>A0A0W0FPQ4_MONRR</name>
<feature type="region of interest" description="Disordered" evidence="1">
    <location>
        <begin position="238"/>
        <end position="466"/>
    </location>
</feature>
<feature type="compositionally biased region" description="Polar residues" evidence="1">
    <location>
        <begin position="879"/>
        <end position="917"/>
    </location>
</feature>
<feature type="compositionally biased region" description="Acidic residues" evidence="1">
    <location>
        <begin position="309"/>
        <end position="321"/>
    </location>
</feature>
<feature type="compositionally biased region" description="Polar residues" evidence="1">
    <location>
        <begin position="1327"/>
        <end position="1339"/>
    </location>
</feature>
<feature type="compositionally biased region" description="Acidic residues" evidence="1">
    <location>
        <begin position="345"/>
        <end position="357"/>
    </location>
</feature>
<feature type="compositionally biased region" description="Basic and acidic residues" evidence="1">
    <location>
        <begin position="693"/>
        <end position="704"/>
    </location>
</feature>
<feature type="compositionally biased region" description="Low complexity" evidence="1">
    <location>
        <begin position="1157"/>
        <end position="1167"/>
    </location>
</feature>
<feature type="compositionally biased region" description="Low complexity" evidence="1">
    <location>
        <begin position="744"/>
        <end position="779"/>
    </location>
</feature>
<feature type="compositionally biased region" description="Low complexity" evidence="1">
    <location>
        <begin position="996"/>
        <end position="1033"/>
    </location>
</feature>
<feature type="compositionally biased region" description="Basic and acidic residues" evidence="1">
    <location>
        <begin position="638"/>
        <end position="680"/>
    </location>
</feature>
<evidence type="ECO:0000313" key="2">
    <source>
        <dbReference type="EMBL" id="KTB38363.1"/>
    </source>
</evidence>
<organism evidence="2 3">
    <name type="scientific">Moniliophthora roreri</name>
    <name type="common">Frosty pod rot fungus</name>
    <name type="synonym">Monilia roreri</name>
    <dbReference type="NCBI Taxonomy" id="221103"/>
    <lineage>
        <taxon>Eukaryota</taxon>
        <taxon>Fungi</taxon>
        <taxon>Dikarya</taxon>
        <taxon>Basidiomycota</taxon>
        <taxon>Agaricomycotina</taxon>
        <taxon>Agaricomycetes</taxon>
        <taxon>Agaricomycetidae</taxon>
        <taxon>Agaricales</taxon>
        <taxon>Marasmiineae</taxon>
        <taxon>Marasmiaceae</taxon>
        <taxon>Moniliophthora</taxon>
    </lineage>
</organism>
<feature type="compositionally biased region" description="Low complexity" evidence="1">
    <location>
        <begin position="1251"/>
        <end position="1261"/>
    </location>
</feature>
<feature type="compositionally biased region" description="Low complexity" evidence="1">
    <location>
        <begin position="834"/>
        <end position="855"/>
    </location>
</feature>
<evidence type="ECO:0000256" key="1">
    <source>
        <dbReference type="SAM" id="MobiDB-lite"/>
    </source>
</evidence>
<feature type="compositionally biased region" description="Low complexity" evidence="1">
    <location>
        <begin position="787"/>
        <end position="809"/>
    </location>
</feature>
<comment type="caution">
    <text evidence="2">The sequence shown here is derived from an EMBL/GenBank/DDBJ whole genome shotgun (WGS) entry which is preliminary data.</text>
</comment>
<feature type="compositionally biased region" description="Low complexity" evidence="1">
    <location>
        <begin position="918"/>
        <end position="935"/>
    </location>
</feature>
<feature type="compositionally biased region" description="Polar residues" evidence="1">
    <location>
        <begin position="707"/>
        <end position="720"/>
    </location>
</feature>
<feature type="region of interest" description="Disordered" evidence="1">
    <location>
        <begin position="96"/>
        <end position="151"/>
    </location>
</feature>
<feature type="compositionally biased region" description="Acidic residues" evidence="1">
    <location>
        <begin position="260"/>
        <end position="271"/>
    </location>
</feature>
<evidence type="ECO:0000313" key="3">
    <source>
        <dbReference type="Proteomes" id="UP000054988"/>
    </source>
</evidence>
<accession>A0A0W0FPQ4</accession>
<dbReference type="Proteomes" id="UP000054988">
    <property type="component" value="Unassembled WGS sequence"/>
</dbReference>
<feature type="compositionally biased region" description="Basic residues" evidence="1">
    <location>
        <begin position="409"/>
        <end position="419"/>
    </location>
</feature>
<dbReference type="EMBL" id="LATX01001768">
    <property type="protein sequence ID" value="KTB38363.1"/>
    <property type="molecule type" value="Genomic_DNA"/>
</dbReference>